<keyword evidence="3" id="KW-1185">Reference proteome</keyword>
<name>A0A558ATR1_9STAP</name>
<dbReference type="Proteomes" id="UP000315103">
    <property type="component" value="Unassembled WGS sequence"/>
</dbReference>
<organism evidence="2 3">
    <name type="scientific">Salinicoccus cyprini</name>
    <dbReference type="NCBI Taxonomy" id="2493691"/>
    <lineage>
        <taxon>Bacteria</taxon>
        <taxon>Bacillati</taxon>
        <taxon>Bacillota</taxon>
        <taxon>Bacilli</taxon>
        <taxon>Bacillales</taxon>
        <taxon>Staphylococcaceae</taxon>
        <taxon>Salinicoccus</taxon>
    </lineage>
</organism>
<feature type="compositionally biased region" description="Acidic residues" evidence="1">
    <location>
        <begin position="56"/>
        <end position="73"/>
    </location>
</feature>
<comment type="caution">
    <text evidence="2">The sequence shown here is derived from an EMBL/GenBank/DDBJ whole genome shotgun (WGS) entry which is preliminary data.</text>
</comment>
<dbReference type="AlphaFoldDB" id="A0A558ATR1"/>
<evidence type="ECO:0000256" key="1">
    <source>
        <dbReference type="SAM" id="MobiDB-lite"/>
    </source>
</evidence>
<dbReference type="OrthoDB" id="2388342at2"/>
<accession>A0A558ATR1</accession>
<dbReference type="RefSeq" id="WP_145288443.1">
    <property type="nucleotide sequence ID" value="NZ_VMSJ01000003.1"/>
</dbReference>
<feature type="region of interest" description="Disordered" evidence="1">
    <location>
        <begin position="30"/>
        <end position="74"/>
    </location>
</feature>
<protein>
    <recommendedName>
        <fullName evidence="4">SGNH/GDSL hydrolase family protein</fullName>
    </recommendedName>
</protein>
<feature type="compositionally biased region" description="Low complexity" evidence="1">
    <location>
        <begin position="45"/>
        <end position="55"/>
    </location>
</feature>
<dbReference type="EMBL" id="VMSJ01000003">
    <property type="protein sequence ID" value="TVT27662.1"/>
    <property type="molecule type" value="Genomic_DNA"/>
</dbReference>
<sequence>MKKVLIILLVIIFGAGIYINFGMDRTMDNSESIANGPAETNEPATLETSGENTETSTEEVTEEASTEPSEESDTLTFNQESLEAAYAEAVAANEALIIDVVIPSYYSDSFIDSLSEQFGSDYIEFNRVDLASTTPELEAVSVNANSDAVIMDALQISDYNAEVLPERNLDRLTNAYMNLYDDGKVVYILGNPNVHQHENLAAVLEEESNDLTASDYYYIDNQDVSVEGDFYDYETDEMTPASEMQVVQNIYEFMAQ</sequence>
<reference evidence="2 3" key="1">
    <citation type="submission" date="2019-07" db="EMBL/GenBank/DDBJ databases">
        <title>Salinicoccus cyprini sp. nov., isolated from gastro-intestinal tract of mirror carp, Cyprinus carpio var. specularis, collected from Gobind Sagar Reservoir, Himachal Pradesh, India.</title>
        <authorList>
            <person name="Talwar C."/>
            <person name="Singh A.K."/>
            <person name="Lal R."/>
            <person name="Negi R.K."/>
        </authorList>
    </citation>
    <scope>NUCLEOTIDE SEQUENCE [LARGE SCALE GENOMIC DNA]</scope>
    <source>
        <strain evidence="2 3">CT19</strain>
    </source>
</reference>
<evidence type="ECO:0000313" key="3">
    <source>
        <dbReference type="Proteomes" id="UP000315103"/>
    </source>
</evidence>
<gene>
    <name evidence="2" type="ORF">FO441_08105</name>
</gene>
<evidence type="ECO:0000313" key="2">
    <source>
        <dbReference type="EMBL" id="TVT27662.1"/>
    </source>
</evidence>
<proteinExistence type="predicted"/>
<evidence type="ECO:0008006" key="4">
    <source>
        <dbReference type="Google" id="ProtNLM"/>
    </source>
</evidence>